<dbReference type="EMBL" id="BIFH01000017">
    <property type="protein sequence ID" value="GCD95260.1"/>
    <property type="molecule type" value="Genomic_DNA"/>
</dbReference>
<dbReference type="InterPro" id="IPR046879">
    <property type="entry name" value="KANL3/Tex30_Abhydrolase"/>
</dbReference>
<dbReference type="OrthoDB" id="652634at2"/>
<sequence>MTRRSSEPAGPAAVAAPEVFEVATAPGAARVTLRRATVAARAWFVASHGASGGIEARDLAALAAALPARGVHVALVEQPWRVAGRRLAPAPRTLDAGWLPVLEEIARRNTAEALPVFGAGRSAGARVACRTAAETGVAGVVALAFPLHPPGRPERSRLAELLGAGVPTLVVQGERDTFGAPSEFPKDGPTVLPVPFADHGFAVPRRAEITQEAALALITAGVGDWLTVPSTRE</sequence>
<evidence type="ECO:0000313" key="2">
    <source>
        <dbReference type="EMBL" id="GCD95260.1"/>
    </source>
</evidence>
<dbReference type="InterPro" id="IPR026555">
    <property type="entry name" value="NSL3/Tex30"/>
</dbReference>
<keyword evidence="3" id="KW-1185">Reference proteome</keyword>
<dbReference type="PANTHER" id="PTHR13136">
    <property type="entry name" value="TESTIS DEVELOPMENT PROTEIN PRTD"/>
    <property type="match status" value="1"/>
</dbReference>
<dbReference type="Proteomes" id="UP000286931">
    <property type="component" value="Unassembled WGS sequence"/>
</dbReference>
<dbReference type="AlphaFoldDB" id="A0A401YKZ9"/>
<gene>
    <name evidence="2" type="ORF">EHYA_02930</name>
</gene>
<reference evidence="2 3" key="1">
    <citation type="submission" date="2018-12" db="EMBL/GenBank/DDBJ databases">
        <title>Draft genome sequence of Embleya hyalina NBRC 13850T.</title>
        <authorList>
            <person name="Komaki H."/>
            <person name="Hosoyama A."/>
            <person name="Kimura A."/>
            <person name="Ichikawa N."/>
            <person name="Tamura T."/>
        </authorList>
    </citation>
    <scope>NUCLEOTIDE SEQUENCE [LARGE SCALE GENOMIC DNA]</scope>
    <source>
        <strain evidence="2 3">NBRC 13850</strain>
    </source>
</reference>
<dbReference type="Pfam" id="PF20408">
    <property type="entry name" value="Abhydrolase_11"/>
    <property type="match status" value="1"/>
</dbReference>
<evidence type="ECO:0000313" key="3">
    <source>
        <dbReference type="Proteomes" id="UP000286931"/>
    </source>
</evidence>
<evidence type="ECO:0000259" key="1">
    <source>
        <dbReference type="Pfam" id="PF20408"/>
    </source>
</evidence>
<dbReference type="InterPro" id="IPR029058">
    <property type="entry name" value="AB_hydrolase_fold"/>
</dbReference>
<protein>
    <recommendedName>
        <fullName evidence="1">KANL3/Tex30 alpha/beta hydrolase-like domain-containing protein</fullName>
    </recommendedName>
</protein>
<dbReference type="PANTHER" id="PTHR13136:SF11">
    <property type="entry name" value="TESTIS-EXPRESSED PROTEIN 30"/>
    <property type="match status" value="1"/>
</dbReference>
<name>A0A401YKZ9_9ACTN</name>
<proteinExistence type="predicted"/>
<comment type="caution">
    <text evidence="2">The sequence shown here is derived from an EMBL/GenBank/DDBJ whole genome shotgun (WGS) entry which is preliminary data.</text>
</comment>
<dbReference type="Gene3D" id="3.40.50.1820">
    <property type="entry name" value="alpha/beta hydrolase"/>
    <property type="match status" value="1"/>
</dbReference>
<dbReference type="SUPFAM" id="SSF53474">
    <property type="entry name" value="alpha/beta-Hydrolases"/>
    <property type="match status" value="1"/>
</dbReference>
<accession>A0A401YKZ9</accession>
<feature type="domain" description="KANL3/Tex30 alpha/beta hydrolase-like" evidence="1">
    <location>
        <begin position="41"/>
        <end position="224"/>
    </location>
</feature>
<organism evidence="2 3">
    <name type="scientific">Embleya hyalina</name>
    <dbReference type="NCBI Taxonomy" id="516124"/>
    <lineage>
        <taxon>Bacteria</taxon>
        <taxon>Bacillati</taxon>
        <taxon>Actinomycetota</taxon>
        <taxon>Actinomycetes</taxon>
        <taxon>Kitasatosporales</taxon>
        <taxon>Streptomycetaceae</taxon>
        <taxon>Embleya</taxon>
    </lineage>
</organism>